<reference evidence="11 12" key="1">
    <citation type="journal article" date="2019" name="Emerg. Microbes Infect.">
        <title>Comprehensive subspecies identification of 175 nontuberculous mycobacteria species based on 7547 genomic profiles.</title>
        <authorList>
            <person name="Matsumoto Y."/>
            <person name="Kinjo T."/>
            <person name="Motooka D."/>
            <person name="Nabeya D."/>
            <person name="Jung N."/>
            <person name="Uechi K."/>
            <person name="Horii T."/>
            <person name="Iida T."/>
            <person name="Fujita J."/>
            <person name="Nakamura S."/>
        </authorList>
    </citation>
    <scope>NUCLEOTIDE SEQUENCE [LARGE SCALE GENOMIC DNA]</scope>
    <source>
        <strain evidence="11 12">JCM 30275</strain>
    </source>
</reference>
<feature type="domain" description="AMP-dependent synthetase/ligase" evidence="9">
    <location>
        <begin position="27"/>
        <end position="385"/>
    </location>
</feature>
<evidence type="ECO:0000256" key="7">
    <source>
        <dbReference type="ARBA" id="ARBA00080667"/>
    </source>
</evidence>
<dbReference type="PANTHER" id="PTHR43201">
    <property type="entry name" value="ACYL-COA SYNTHETASE"/>
    <property type="match status" value="1"/>
</dbReference>
<dbReference type="Pfam" id="PF13193">
    <property type="entry name" value="AMP-binding_C"/>
    <property type="match status" value="1"/>
</dbReference>
<evidence type="ECO:0000313" key="11">
    <source>
        <dbReference type="EMBL" id="BBZ77132.1"/>
    </source>
</evidence>
<keyword evidence="2" id="KW-0436">Ligase</keyword>
<dbReference type="AlphaFoldDB" id="A0A6N4WAP5"/>
<keyword evidence="12" id="KW-1185">Reference proteome</keyword>
<dbReference type="RefSeq" id="WP_163804492.1">
    <property type="nucleotide sequence ID" value="NZ_AP022620.1"/>
</dbReference>
<dbReference type="Pfam" id="PF00501">
    <property type="entry name" value="AMP-binding"/>
    <property type="match status" value="1"/>
</dbReference>
<dbReference type="GO" id="GO:0004467">
    <property type="term" value="F:long-chain fatty acid-CoA ligase activity"/>
    <property type="evidence" value="ECO:0007669"/>
    <property type="project" value="UniProtKB-EC"/>
</dbReference>
<evidence type="ECO:0000256" key="5">
    <source>
        <dbReference type="ARBA" id="ARBA00069710"/>
    </source>
</evidence>
<dbReference type="SUPFAM" id="SSF56801">
    <property type="entry name" value="Acetyl-CoA synthetase-like"/>
    <property type="match status" value="1"/>
</dbReference>
<name>A0A6N4WAP5_9MYCO</name>
<dbReference type="PANTHER" id="PTHR43201:SF5">
    <property type="entry name" value="MEDIUM-CHAIN ACYL-COA LIGASE ACSF2, MITOCHONDRIAL"/>
    <property type="match status" value="1"/>
</dbReference>
<evidence type="ECO:0000256" key="6">
    <source>
        <dbReference type="ARBA" id="ARBA00076959"/>
    </source>
</evidence>
<dbReference type="Gene3D" id="3.40.50.12780">
    <property type="entry name" value="N-terminal domain of ligase-like"/>
    <property type="match status" value="1"/>
</dbReference>
<organism evidence="11 12">
    <name type="scientific">Mycolicibacterium anyangense</name>
    <dbReference type="NCBI Taxonomy" id="1431246"/>
    <lineage>
        <taxon>Bacteria</taxon>
        <taxon>Bacillati</taxon>
        <taxon>Actinomycetota</taxon>
        <taxon>Actinomycetes</taxon>
        <taxon>Mycobacteriales</taxon>
        <taxon>Mycobacteriaceae</taxon>
        <taxon>Mycolicibacterium</taxon>
    </lineage>
</organism>
<comment type="similarity">
    <text evidence="1">Belongs to the ATP-dependent AMP-binding enzyme family.</text>
</comment>
<proteinExistence type="inferred from homology"/>
<dbReference type="KEGG" id="many:MANY_24690"/>
<sequence length="535" mass="57667">MKAEATALWLRDPVADWITGSIGEVLRRRADEGGDHPALHWMDAAGTITTLNYRELYAASRERASALLSLAAPGDAVAVFAPNSREWLLVELGSALAGTVLVPINPAMPDDEVEHILDLTQARVVLTVESYRGQRLEERMRALAATRSDPLVVLNLSSWAQEVRGGADISPVKSDHPFIIQYTSGTTGRPKGALHTHESALNAGAIWCRDWGHGAGDVLATAAPLFHVGGSITIVLGTIAVGASVALMASYEPSLLLRLLAETEATVLAAVPTVLFDLLEQPEFSREQLPRLHTVMGGGADVSPETIRSIEEGFGVRCVVTYGQSEAPAVLQTRRDDPLEMKATRLGRPLPGRDVRIARSDGSTADDDEVGQICTRSAMRMVEYFGQPMETAQVVDSEGWLYTGDLGAMDATGYVSSHGRARDVIIRGGENIYPEEVERVFRQHDSVVDVAVVAAPDSRWGEVPAGFVQPAPGCQVDTADLVSFGRARLASFKVPRQWVVVEEFPRTATGKIRKADLRGRLSNSSATKEAHGSKL</sequence>
<evidence type="ECO:0000259" key="9">
    <source>
        <dbReference type="Pfam" id="PF00501"/>
    </source>
</evidence>
<dbReference type="Proteomes" id="UP000467249">
    <property type="component" value="Chromosome"/>
</dbReference>
<dbReference type="InterPro" id="IPR020845">
    <property type="entry name" value="AMP-binding_CS"/>
</dbReference>
<evidence type="ECO:0000256" key="2">
    <source>
        <dbReference type="ARBA" id="ARBA00022598"/>
    </source>
</evidence>
<accession>A0A6N4WAP5</accession>
<comment type="catalytic activity">
    <reaction evidence="4">
        <text>a long-chain fatty acid + ATP + CoA = a long-chain fatty acyl-CoA + AMP + diphosphate</text>
        <dbReference type="Rhea" id="RHEA:15421"/>
        <dbReference type="ChEBI" id="CHEBI:30616"/>
        <dbReference type="ChEBI" id="CHEBI:33019"/>
        <dbReference type="ChEBI" id="CHEBI:57287"/>
        <dbReference type="ChEBI" id="CHEBI:57560"/>
        <dbReference type="ChEBI" id="CHEBI:83139"/>
        <dbReference type="ChEBI" id="CHEBI:456215"/>
        <dbReference type="EC" id="6.2.1.3"/>
    </reaction>
</comment>
<dbReference type="PROSITE" id="PS00455">
    <property type="entry name" value="AMP_BINDING"/>
    <property type="match status" value="1"/>
</dbReference>
<dbReference type="EC" id="6.2.1.3" evidence="3"/>
<dbReference type="InterPro" id="IPR045851">
    <property type="entry name" value="AMP-bd_C_sf"/>
</dbReference>
<dbReference type="InterPro" id="IPR042099">
    <property type="entry name" value="ANL_N_sf"/>
</dbReference>
<evidence type="ECO:0000259" key="10">
    <source>
        <dbReference type="Pfam" id="PF13193"/>
    </source>
</evidence>
<evidence type="ECO:0000256" key="8">
    <source>
        <dbReference type="ARBA" id="ARBA00083882"/>
    </source>
</evidence>
<dbReference type="Gene3D" id="3.30.300.30">
    <property type="match status" value="1"/>
</dbReference>
<dbReference type="EMBL" id="AP022620">
    <property type="protein sequence ID" value="BBZ77132.1"/>
    <property type="molecule type" value="Genomic_DNA"/>
</dbReference>
<feature type="domain" description="AMP-binding enzyme C-terminal" evidence="10">
    <location>
        <begin position="436"/>
        <end position="511"/>
    </location>
</feature>
<dbReference type="GO" id="GO:0031956">
    <property type="term" value="F:medium-chain fatty acid-CoA ligase activity"/>
    <property type="evidence" value="ECO:0007669"/>
    <property type="project" value="TreeGrafter"/>
</dbReference>
<gene>
    <name evidence="11" type="ORF">MANY_24690</name>
</gene>
<evidence type="ECO:0000313" key="12">
    <source>
        <dbReference type="Proteomes" id="UP000467249"/>
    </source>
</evidence>
<dbReference type="FunFam" id="3.30.300.30:FF:000008">
    <property type="entry name" value="2,3-dihydroxybenzoate-AMP ligase"/>
    <property type="match status" value="1"/>
</dbReference>
<dbReference type="InterPro" id="IPR000873">
    <property type="entry name" value="AMP-dep_synth/lig_dom"/>
</dbReference>
<evidence type="ECO:0000256" key="4">
    <source>
        <dbReference type="ARBA" id="ARBA00036813"/>
    </source>
</evidence>
<dbReference type="InterPro" id="IPR025110">
    <property type="entry name" value="AMP-bd_C"/>
</dbReference>
<evidence type="ECO:0000256" key="1">
    <source>
        <dbReference type="ARBA" id="ARBA00006432"/>
    </source>
</evidence>
<evidence type="ECO:0000256" key="3">
    <source>
        <dbReference type="ARBA" id="ARBA00026121"/>
    </source>
</evidence>
<protein>
    <recommendedName>
        <fullName evidence="5">Long-chain-fatty-acid--CoA ligase FadD13</fullName>
        <ecNumber evidence="3">6.2.1.3</ecNumber>
    </recommendedName>
    <alternativeName>
        <fullName evidence="6">Fatty acyl-CoA ligase</fullName>
    </alternativeName>
    <alternativeName>
        <fullName evidence="8">Fatty acyl-CoA synthetase</fullName>
    </alternativeName>
    <alternativeName>
        <fullName evidence="7">Very-long-chain fatty-acyl-CoA synthetase</fullName>
    </alternativeName>
</protein>